<feature type="region of interest" description="Disordered" evidence="13">
    <location>
        <begin position="29"/>
        <end position="50"/>
    </location>
</feature>
<evidence type="ECO:0000256" key="7">
    <source>
        <dbReference type="ARBA" id="ARBA00023212"/>
    </source>
</evidence>
<name>A0A8C3TC38_CHESE</name>
<feature type="compositionally biased region" description="Basic and acidic residues" evidence="13">
    <location>
        <begin position="323"/>
        <end position="337"/>
    </location>
</feature>
<evidence type="ECO:0000256" key="10">
    <source>
        <dbReference type="ARBA" id="ARBA00040002"/>
    </source>
</evidence>
<dbReference type="InterPro" id="IPR050687">
    <property type="entry name" value="Dynein_IC"/>
</dbReference>
<dbReference type="GO" id="GO:0045504">
    <property type="term" value="F:dynein heavy chain binding"/>
    <property type="evidence" value="ECO:0007669"/>
    <property type="project" value="TreeGrafter"/>
</dbReference>
<evidence type="ECO:0000313" key="14">
    <source>
        <dbReference type="Ensembl" id="ENSCSRP00000024967.1"/>
    </source>
</evidence>
<evidence type="ECO:0000313" key="15">
    <source>
        <dbReference type="Proteomes" id="UP000694403"/>
    </source>
</evidence>
<reference evidence="14" key="2">
    <citation type="submission" date="2025-09" db="UniProtKB">
        <authorList>
            <consortium name="Ensembl"/>
        </authorList>
    </citation>
    <scope>IDENTIFICATION</scope>
</reference>
<feature type="region of interest" description="Disordered" evidence="13">
    <location>
        <begin position="304"/>
        <end position="337"/>
    </location>
</feature>
<feature type="region of interest" description="Disordered" evidence="13">
    <location>
        <begin position="411"/>
        <end position="441"/>
    </location>
</feature>
<reference evidence="14" key="1">
    <citation type="submission" date="2025-08" db="UniProtKB">
        <authorList>
            <consortium name="Ensembl"/>
        </authorList>
    </citation>
    <scope>IDENTIFICATION</scope>
</reference>
<dbReference type="GO" id="GO:0003341">
    <property type="term" value="P:cilium movement"/>
    <property type="evidence" value="ECO:0007669"/>
    <property type="project" value="TreeGrafter"/>
</dbReference>
<dbReference type="Proteomes" id="UP000694403">
    <property type="component" value="Unplaced"/>
</dbReference>
<evidence type="ECO:0000256" key="12">
    <source>
        <dbReference type="PROSITE-ProRule" id="PRU00221"/>
    </source>
</evidence>
<accession>A0A8C3TC38</accession>
<evidence type="ECO:0000256" key="5">
    <source>
        <dbReference type="ARBA" id="ARBA00022846"/>
    </source>
</evidence>
<dbReference type="SMART" id="SM00320">
    <property type="entry name" value="WD40"/>
    <property type="match status" value="5"/>
</dbReference>
<protein>
    <recommendedName>
        <fullName evidence="10">Dynein axonemal intermediate chain 4</fullName>
    </recommendedName>
    <alternativeName>
        <fullName evidence="11">WD repeat-containing protein 78</fullName>
    </alternativeName>
</protein>
<evidence type="ECO:0000256" key="8">
    <source>
        <dbReference type="ARBA" id="ARBA00023273"/>
    </source>
</evidence>
<dbReference type="InterPro" id="IPR036322">
    <property type="entry name" value="WD40_repeat_dom_sf"/>
</dbReference>
<feature type="compositionally biased region" description="Low complexity" evidence="13">
    <location>
        <begin position="312"/>
        <end position="321"/>
    </location>
</feature>
<dbReference type="InterPro" id="IPR001680">
    <property type="entry name" value="WD40_rpt"/>
</dbReference>
<keyword evidence="8" id="KW-0966">Cell projection</keyword>
<dbReference type="InterPro" id="IPR015943">
    <property type="entry name" value="WD40/YVTN_repeat-like_dom_sf"/>
</dbReference>
<evidence type="ECO:0000256" key="11">
    <source>
        <dbReference type="ARBA" id="ARBA00041557"/>
    </source>
</evidence>
<dbReference type="PANTHER" id="PTHR12442">
    <property type="entry name" value="DYNEIN INTERMEDIATE CHAIN"/>
    <property type="match status" value="1"/>
</dbReference>
<keyword evidence="5" id="KW-0282">Flagellum</keyword>
<dbReference type="Gene3D" id="2.130.10.10">
    <property type="entry name" value="YVTN repeat-like/Quinoprotein amine dehydrogenase"/>
    <property type="match status" value="1"/>
</dbReference>
<evidence type="ECO:0000256" key="6">
    <source>
        <dbReference type="ARBA" id="ARBA00023069"/>
    </source>
</evidence>
<dbReference type="FunFam" id="2.130.10.10:FF:000373">
    <property type="entry name" value="WD repeat domain 78"/>
    <property type="match status" value="1"/>
</dbReference>
<dbReference type="GO" id="GO:0120293">
    <property type="term" value="C:dynein axonemal particle"/>
    <property type="evidence" value="ECO:0007669"/>
    <property type="project" value="UniProtKB-SubCell"/>
</dbReference>
<feature type="repeat" description="WD" evidence="12">
    <location>
        <begin position="736"/>
        <end position="770"/>
    </location>
</feature>
<dbReference type="GO" id="GO:0045503">
    <property type="term" value="F:dynein light chain binding"/>
    <property type="evidence" value="ECO:0007669"/>
    <property type="project" value="TreeGrafter"/>
</dbReference>
<feature type="compositionally biased region" description="Polar residues" evidence="13">
    <location>
        <begin position="29"/>
        <end position="43"/>
    </location>
</feature>
<evidence type="ECO:0000256" key="1">
    <source>
        <dbReference type="ARBA" id="ARBA00004611"/>
    </source>
</evidence>
<evidence type="ECO:0000256" key="13">
    <source>
        <dbReference type="SAM" id="MobiDB-lite"/>
    </source>
</evidence>
<dbReference type="PANTHER" id="PTHR12442:SF12">
    <property type="entry name" value="DYNEIN AXONEMAL INTERMEDIATE CHAIN 4"/>
    <property type="match status" value="1"/>
</dbReference>
<keyword evidence="15" id="KW-1185">Reference proteome</keyword>
<dbReference type="Ensembl" id="ENSCSRT00000026025.1">
    <property type="protein sequence ID" value="ENSCSRP00000024967.1"/>
    <property type="gene ID" value="ENSCSRG00000018694.1"/>
</dbReference>
<proteinExistence type="predicted"/>
<organism evidence="14 15">
    <name type="scientific">Chelydra serpentina</name>
    <name type="common">Snapping turtle</name>
    <name type="synonym">Testudo serpentina</name>
    <dbReference type="NCBI Taxonomy" id="8475"/>
    <lineage>
        <taxon>Eukaryota</taxon>
        <taxon>Metazoa</taxon>
        <taxon>Chordata</taxon>
        <taxon>Craniata</taxon>
        <taxon>Vertebrata</taxon>
        <taxon>Euteleostomi</taxon>
        <taxon>Archelosauria</taxon>
        <taxon>Testudinata</taxon>
        <taxon>Testudines</taxon>
        <taxon>Cryptodira</taxon>
        <taxon>Durocryptodira</taxon>
        <taxon>Americhelydia</taxon>
        <taxon>Chelydroidea</taxon>
        <taxon>Chelydridae</taxon>
        <taxon>Chelydra</taxon>
    </lineage>
</organism>
<dbReference type="Pfam" id="PF00400">
    <property type="entry name" value="WD40"/>
    <property type="match status" value="1"/>
</dbReference>
<evidence type="ECO:0000256" key="3">
    <source>
        <dbReference type="ARBA" id="ARBA00022574"/>
    </source>
</evidence>
<evidence type="ECO:0000256" key="4">
    <source>
        <dbReference type="ARBA" id="ARBA00022737"/>
    </source>
</evidence>
<keyword evidence="4" id="KW-0677">Repeat</keyword>
<dbReference type="SUPFAM" id="SSF50978">
    <property type="entry name" value="WD40 repeat-like"/>
    <property type="match status" value="1"/>
</dbReference>
<comment type="subcellular location">
    <subcellularLocation>
        <location evidence="1">Cytoplasm</location>
        <location evidence="1">Cytoskeleton</location>
        <location evidence="1">Flagellum axoneme</location>
    </subcellularLocation>
    <subcellularLocation>
        <location evidence="9">Dynein axonemal particle</location>
    </subcellularLocation>
</comment>
<dbReference type="AlphaFoldDB" id="A0A8C3TC38"/>
<keyword evidence="6" id="KW-0969">Cilium</keyword>
<feature type="compositionally biased region" description="Acidic residues" evidence="13">
    <location>
        <begin position="418"/>
        <end position="440"/>
    </location>
</feature>
<dbReference type="GO" id="GO:0005858">
    <property type="term" value="C:axonemal dynein complex"/>
    <property type="evidence" value="ECO:0007669"/>
    <property type="project" value="TreeGrafter"/>
</dbReference>
<dbReference type="FunFam" id="2.130.10.10:FF:000379">
    <property type="entry name" value="WD repeat domain 78"/>
    <property type="match status" value="1"/>
</dbReference>
<sequence length="838" mass="93520">MSSSAHAGKSKRHSVVVSVTSKPEFNMKRTSISGTSSQRQISHASGFHPSRIGSLSRRSILITSDGKTMDKGSLIGSKHTIQVFDEQGKDVTPRPLYRPEPSASLHRQSKILSTQDFSGATGSDFLSSLSMHQTSGVNASLVGPFSRTYGSSSISKSTTSTTESIADEIVEPGSRRDTAISLSDVLVRREEIKEQLTKEDIDKRVDIYLTETETIWLLDMPTVMVSIESEDAEKVKERNKDYIELCKNRVGNDCFVERMMQTLNGAPKNKEVQCDKILMEDKGIMATSWDLYDSFNALETTLAPSVTERSSRPTSLSSSKSNVTKDRERTMSITSTDRESITSSSIIDLESVILARIHEEEEDHSEAILKSEKFQQDLFFMERVLMENVFQPKLAAYRQLPVLIEPVLTSDAGKEEAVTEEAEEEEEEEEGEEEEEEEEQKEIVVGSSILLDLSEAPEEILPPSLERLWSYTCELTNGHNVSCMAWNKLNPDLLAVGYGQFGFQEQKKGLACCWSLKNPMWPERIYQCDHGVTALDFSLANPNLLAVGMYSGTIAIYNVQTHNTTALLDSSESFDKHIGPVWQLKWIEQDRGTTGDDKGEILISISGDGRITKWLIRKGLGCTDLMKLKRTASERKKLTGEKEKKSEALISRQPPGMCFDFDPRNTNIYLAGTEEGHIHKCSCSYNEQFLETYQAHKGPVYKIAWNPFSTDMFLSCSADWSIILWRQDSLRPILTFSSTTNVVHDIMWSPKSAFVFAAVNEGRVEIWDLSVSTLDPLIVTFANPGVKFTTVLFARNTDCILIGDSDGIVSVYELRNMTASDSNKVDALHDIIGSALAS</sequence>
<evidence type="ECO:0000256" key="2">
    <source>
        <dbReference type="ARBA" id="ARBA00022490"/>
    </source>
</evidence>
<feature type="repeat" description="WD" evidence="12">
    <location>
        <begin position="693"/>
        <end position="735"/>
    </location>
</feature>
<keyword evidence="3 12" id="KW-0853">WD repeat</keyword>
<keyword evidence="2" id="KW-0963">Cytoplasm</keyword>
<keyword evidence="7" id="KW-0206">Cytoskeleton</keyword>
<dbReference type="PROSITE" id="PS50082">
    <property type="entry name" value="WD_REPEATS_2"/>
    <property type="match status" value="2"/>
</dbReference>
<evidence type="ECO:0000256" key="9">
    <source>
        <dbReference type="ARBA" id="ARBA00024190"/>
    </source>
</evidence>